<dbReference type="PANTHER" id="PTHR43685:SF11">
    <property type="entry name" value="GLYCOSYLTRANSFERASE TAGX-RELATED"/>
    <property type="match status" value="1"/>
</dbReference>
<keyword evidence="3" id="KW-1185">Reference proteome</keyword>
<feature type="domain" description="Glycosyltransferase 2-like" evidence="1">
    <location>
        <begin position="7"/>
        <end position="117"/>
    </location>
</feature>
<dbReference type="PANTHER" id="PTHR43685">
    <property type="entry name" value="GLYCOSYLTRANSFERASE"/>
    <property type="match status" value="1"/>
</dbReference>
<dbReference type="InterPro" id="IPR029044">
    <property type="entry name" value="Nucleotide-diphossugar_trans"/>
</dbReference>
<dbReference type="Pfam" id="PF00535">
    <property type="entry name" value="Glycos_transf_2"/>
    <property type="match status" value="1"/>
</dbReference>
<evidence type="ECO:0000313" key="3">
    <source>
        <dbReference type="Proteomes" id="UP000557717"/>
    </source>
</evidence>
<dbReference type="InterPro" id="IPR001173">
    <property type="entry name" value="Glyco_trans_2-like"/>
</dbReference>
<evidence type="ECO:0000259" key="1">
    <source>
        <dbReference type="Pfam" id="PF00535"/>
    </source>
</evidence>
<comment type="caution">
    <text evidence="2">The sequence shown here is derived from an EMBL/GenBank/DDBJ whole genome shotgun (WGS) entry which is preliminary data.</text>
</comment>
<dbReference type="AlphaFoldDB" id="A0A840V162"/>
<dbReference type="SUPFAM" id="SSF53448">
    <property type="entry name" value="Nucleotide-diphospho-sugar transferases"/>
    <property type="match status" value="1"/>
</dbReference>
<keyword evidence="2" id="KW-0808">Transferase</keyword>
<dbReference type="RefSeq" id="WP_184016416.1">
    <property type="nucleotide sequence ID" value="NZ_JACHFD010000004.1"/>
</dbReference>
<sequence>MSDQLVSVVIPAFNRERHIGRCLESVAAQTHRPIEAIVVDDGSVDGTQAVVESLFERFQHLGCELRLLSTGGRKGAPYARNLGAMAAKGDFVQFLDSDDLLLPEKFETELAVFEELDLRGSPVDLVYSVAQMVDASMRIIPMRYGSALKARASDYCQLKWQTMCPLYRKAILAKIGPWDERLKKGQDFEFGIRTLLSGVKVRFLPRVHSLHVQHEDGQMVDLVGREKIASRLVETYEICLQQLAAHKQWSFTLRRAWYYRIAYLAQESVQVGERQAILDELSRVLQEFRLGSTFERWLFVKSPLYRGILGFRKRVSQGVAYRAKAWLQRERRQYSIGDIVGG</sequence>
<evidence type="ECO:0000313" key="2">
    <source>
        <dbReference type="EMBL" id="MBB5350806.1"/>
    </source>
</evidence>
<dbReference type="InterPro" id="IPR050834">
    <property type="entry name" value="Glycosyltransf_2"/>
</dbReference>
<proteinExistence type="predicted"/>
<organism evidence="2 3">
    <name type="scientific">Haloferula luteola</name>
    <dbReference type="NCBI Taxonomy" id="595692"/>
    <lineage>
        <taxon>Bacteria</taxon>
        <taxon>Pseudomonadati</taxon>
        <taxon>Verrucomicrobiota</taxon>
        <taxon>Verrucomicrobiia</taxon>
        <taxon>Verrucomicrobiales</taxon>
        <taxon>Verrucomicrobiaceae</taxon>
        <taxon>Haloferula</taxon>
    </lineage>
</organism>
<protein>
    <submittedName>
        <fullName evidence="2">Glycosyltransferase involved in cell wall biosynthesis</fullName>
    </submittedName>
</protein>
<dbReference type="GO" id="GO:0016740">
    <property type="term" value="F:transferase activity"/>
    <property type="evidence" value="ECO:0007669"/>
    <property type="project" value="UniProtKB-KW"/>
</dbReference>
<name>A0A840V162_9BACT</name>
<dbReference type="Gene3D" id="3.90.550.10">
    <property type="entry name" value="Spore Coat Polysaccharide Biosynthesis Protein SpsA, Chain A"/>
    <property type="match status" value="1"/>
</dbReference>
<gene>
    <name evidence="2" type="ORF">HNR46_001040</name>
</gene>
<reference evidence="2 3" key="1">
    <citation type="submission" date="2020-08" db="EMBL/GenBank/DDBJ databases">
        <title>Genomic Encyclopedia of Type Strains, Phase IV (KMG-IV): sequencing the most valuable type-strain genomes for metagenomic binning, comparative biology and taxonomic classification.</title>
        <authorList>
            <person name="Goeker M."/>
        </authorList>
    </citation>
    <scope>NUCLEOTIDE SEQUENCE [LARGE SCALE GENOMIC DNA]</scope>
    <source>
        <strain evidence="2 3">YC6886</strain>
    </source>
</reference>
<accession>A0A840V162</accession>
<dbReference type="Proteomes" id="UP000557717">
    <property type="component" value="Unassembled WGS sequence"/>
</dbReference>
<dbReference type="CDD" id="cd00761">
    <property type="entry name" value="Glyco_tranf_GTA_type"/>
    <property type="match status" value="1"/>
</dbReference>
<dbReference type="EMBL" id="JACHFD010000004">
    <property type="protein sequence ID" value="MBB5350806.1"/>
    <property type="molecule type" value="Genomic_DNA"/>
</dbReference>